<dbReference type="InterPro" id="IPR053235">
    <property type="entry name" value="Ser_Thr_kinase"/>
</dbReference>
<proteinExistence type="predicted"/>
<dbReference type="SUPFAM" id="SSF56112">
    <property type="entry name" value="Protein kinase-like (PK-like)"/>
    <property type="match status" value="1"/>
</dbReference>
<dbReference type="Gene3D" id="1.10.510.10">
    <property type="entry name" value="Transferase(Phosphotransferase) domain 1"/>
    <property type="match status" value="1"/>
</dbReference>
<organism evidence="3 4">
    <name type="scientific">Halobacterium jilantaiense</name>
    <dbReference type="NCBI Taxonomy" id="355548"/>
    <lineage>
        <taxon>Archaea</taxon>
        <taxon>Methanobacteriati</taxon>
        <taxon>Methanobacteriota</taxon>
        <taxon>Stenosarchaea group</taxon>
        <taxon>Halobacteria</taxon>
        <taxon>Halobacteriales</taxon>
        <taxon>Halobacteriaceae</taxon>
        <taxon>Halobacterium</taxon>
    </lineage>
</organism>
<dbReference type="OrthoDB" id="41005at2157"/>
<dbReference type="GO" id="GO:0005524">
    <property type="term" value="F:ATP binding"/>
    <property type="evidence" value="ECO:0007669"/>
    <property type="project" value="InterPro"/>
</dbReference>
<keyword evidence="4" id="KW-1185">Reference proteome</keyword>
<dbReference type="PROSITE" id="PS50011">
    <property type="entry name" value="PROTEIN_KINASE_DOM"/>
    <property type="match status" value="1"/>
</dbReference>
<dbReference type="InterPro" id="IPR011009">
    <property type="entry name" value="Kinase-like_dom_sf"/>
</dbReference>
<dbReference type="InterPro" id="IPR008271">
    <property type="entry name" value="Ser/Thr_kinase_AS"/>
</dbReference>
<dbReference type="GO" id="GO:0005737">
    <property type="term" value="C:cytoplasm"/>
    <property type="evidence" value="ECO:0007669"/>
    <property type="project" value="TreeGrafter"/>
</dbReference>
<dbReference type="GO" id="GO:0004674">
    <property type="term" value="F:protein serine/threonine kinase activity"/>
    <property type="evidence" value="ECO:0007669"/>
    <property type="project" value="TreeGrafter"/>
</dbReference>
<evidence type="ECO:0000313" key="3">
    <source>
        <dbReference type="EMBL" id="SEW10390.1"/>
    </source>
</evidence>
<reference evidence="3 4" key="1">
    <citation type="submission" date="2016-10" db="EMBL/GenBank/DDBJ databases">
        <authorList>
            <person name="de Groot N.N."/>
        </authorList>
    </citation>
    <scope>NUCLEOTIDE SEQUENCE [LARGE SCALE GENOMIC DNA]</scope>
    <source>
        <strain evidence="3 4">CGMCC 1.5337</strain>
    </source>
</reference>
<keyword evidence="3" id="KW-0418">Kinase</keyword>
<dbReference type="PROSITE" id="PS00108">
    <property type="entry name" value="PROTEIN_KINASE_ST"/>
    <property type="match status" value="1"/>
</dbReference>
<feature type="region of interest" description="Disordered" evidence="1">
    <location>
        <begin position="169"/>
        <end position="198"/>
    </location>
</feature>
<accession>A0A1I0P8L1</accession>
<dbReference type="SMART" id="SM00220">
    <property type="entry name" value="S_TKc"/>
    <property type="match status" value="1"/>
</dbReference>
<evidence type="ECO:0000259" key="2">
    <source>
        <dbReference type="PROSITE" id="PS50011"/>
    </source>
</evidence>
<dbReference type="AlphaFoldDB" id="A0A1I0P8L1"/>
<name>A0A1I0P8L1_9EURY</name>
<sequence length="283" mass="32024">MSIQRISLDLVQEEFPDHNLTDHLDSGGQKDVFVGEWRGEEIVLKTVIVDSYEASRRAKREVEAMEKINSNTLVDLKQSFPATINDHELLVMVEEFVSGQTLREHLNNNGPSVNLGFDVAETLLTVLQEFNEKSMVHRDIKPENIMITPDGETKLLDVGIVRMLNEEGLTPTARSSAPGTTKYSAPEQLNNDKEKQDTRTDIFSTGIVMAECMTGNHPFNAVDLPVQEAIHTGEWLELEGELDMPISEHLGYFLDFMLSPNMNERFNNPEQALKQLTEIRDRI</sequence>
<feature type="compositionally biased region" description="Polar residues" evidence="1">
    <location>
        <begin position="172"/>
        <end position="189"/>
    </location>
</feature>
<dbReference type="Proteomes" id="UP000198518">
    <property type="component" value="Unassembled WGS sequence"/>
</dbReference>
<dbReference type="PANTHER" id="PTHR24361">
    <property type="entry name" value="MITOGEN-ACTIVATED KINASE KINASE KINASE"/>
    <property type="match status" value="1"/>
</dbReference>
<dbReference type="CDD" id="cd14014">
    <property type="entry name" value="STKc_PknB_like"/>
    <property type="match status" value="1"/>
</dbReference>
<evidence type="ECO:0000256" key="1">
    <source>
        <dbReference type="SAM" id="MobiDB-lite"/>
    </source>
</evidence>
<dbReference type="InterPro" id="IPR000719">
    <property type="entry name" value="Prot_kinase_dom"/>
</dbReference>
<evidence type="ECO:0000313" key="4">
    <source>
        <dbReference type="Proteomes" id="UP000198518"/>
    </source>
</evidence>
<protein>
    <submittedName>
        <fullName evidence="3">Protein kinase domain-containing protein</fullName>
    </submittedName>
</protein>
<dbReference type="EMBL" id="FOJA01000001">
    <property type="protein sequence ID" value="SEW10390.1"/>
    <property type="molecule type" value="Genomic_DNA"/>
</dbReference>
<dbReference type="RefSeq" id="WP_089668688.1">
    <property type="nucleotide sequence ID" value="NZ_FOJA01000001.1"/>
</dbReference>
<dbReference type="STRING" id="355548.SAMN04487945_1470"/>
<dbReference type="Pfam" id="PF00069">
    <property type="entry name" value="Pkinase"/>
    <property type="match status" value="1"/>
</dbReference>
<gene>
    <name evidence="3" type="ORF">SAMN04487945_1470</name>
</gene>
<feature type="domain" description="Protein kinase" evidence="2">
    <location>
        <begin position="18"/>
        <end position="277"/>
    </location>
</feature>
<keyword evidence="3" id="KW-0808">Transferase</keyword>